<dbReference type="Gene3D" id="3.40.50.300">
    <property type="entry name" value="P-loop containing nucleotide triphosphate hydrolases"/>
    <property type="match status" value="1"/>
</dbReference>
<protein>
    <recommendedName>
        <fullName evidence="10">EngB-type G domain-containing protein</fullName>
    </recommendedName>
</protein>
<dbReference type="HAMAP" id="MF_00321">
    <property type="entry name" value="GTPase_EngB"/>
    <property type="match status" value="1"/>
</dbReference>
<sequence length="199" mass="21827">VKVRTVEFAGSLFESSAPLPGDLPQVAFSGRSNVGKSSLINVLLRRTRKKLAHVSATPGKTRSLNFYLVNDRFFLVDLPGFGFAKASSRVRKSWKALVENYLVGEPKLRGVVHLVDARHDPTVTDLEMVEFLAEKGLPTLVVLTKMDKLKHRARERTVATAVGQLKIDEDQVLSCSSKTGEGREELLAALDDLIGADEA</sequence>
<name>A0A381Q335_9ZZZZ</name>
<feature type="non-terminal residue" evidence="11">
    <location>
        <position position="1"/>
    </location>
</feature>
<feature type="domain" description="EngB-type G" evidence="10">
    <location>
        <begin position="22"/>
        <end position="196"/>
    </location>
</feature>
<dbReference type="InterPro" id="IPR019987">
    <property type="entry name" value="GTP-bd_ribosome_bio_YsxC"/>
</dbReference>
<dbReference type="SUPFAM" id="SSF52540">
    <property type="entry name" value="P-loop containing nucleoside triphosphate hydrolases"/>
    <property type="match status" value="1"/>
</dbReference>
<keyword evidence="8" id="KW-0717">Septation</keyword>
<evidence type="ECO:0000256" key="8">
    <source>
        <dbReference type="ARBA" id="ARBA00023210"/>
    </source>
</evidence>
<keyword evidence="7" id="KW-0342">GTP-binding</keyword>
<comment type="similarity">
    <text evidence="2">Belongs to the TRAFAC class TrmE-Era-EngA-EngB-Septin-like GTPase superfamily. EngB GTPase family.</text>
</comment>
<dbReference type="PROSITE" id="PS51706">
    <property type="entry name" value="G_ENGB"/>
    <property type="match status" value="1"/>
</dbReference>
<evidence type="ECO:0000256" key="4">
    <source>
        <dbReference type="ARBA" id="ARBA00022723"/>
    </source>
</evidence>
<evidence type="ECO:0000256" key="3">
    <source>
        <dbReference type="ARBA" id="ARBA00022618"/>
    </source>
</evidence>
<dbReference type="GO" id="GO:0005829">
    <property type="term" value="C:cytosol"/>
    <property type="evidence" value="ECO:0007669"/>
    <property type="project" value="TreeGrafter"/>
</dbReference>
<evidence type="ECO:0000256" key="5">
    <source>
        <dbReference type="ARBA" id="ARBA00022741"/>
    </source>
</evidence>
<dbReference type="Pfam" id="PF01926">
    <property type="entry name" value="MMR_HSR1"/>
    <property type="match status" value="1"/>
</dbReference>
<gene>
    <name evidence="11" type="ORF">METZ01_LOCUS26615</name>
</gene>
<keyword evidence="6" id="KW-0460">Magnesium</keyword>
<dbReference type="PANTHER" id="PTHR11649">
    <property type="entry name" value="MSS1/TRME-RELATED GTP-BINDING PROTEIN"/>
    <property type="match status" value="1"/>
</dbReference>
<dbReference type="PANTHER" id="PTHR11649:SF13">
    <property type="entry name" value="ENGB-TYPE G DOMAIN-CONTAINING PROTEIN"/>
    <property type="match status" value="1"/>
</dbReference>
<evidence type="ECO:0000313" key="11">
    <source>
        <dbReference type="EMBL" id="SUZ73761.1"/>
    </source>
</evidence>
<keyword evidence="4" id="KW-0479">Metal-binding</keyword>
<reference evidence="11" key="1">
    <citation type="submission" date="2018-05" db="EMBL/GenBank/DDBJ databases">
        <authorList>
            <person name="Lanie J.A."/>
            <person name="Ng W.-L."/>
            <person name="Kazmierczak K.M."/>
            <person name="Andrzejewski T.M."/>
            <person name="Davidsen T.M."/>
            <person name="Wayne K.J."/>
            <person name="Tettelin H."/>
            <person name="Glass J.I."/>
            <person name="Rusch D."/>
            <person name="Podicherti R."/>
            <person name="Tsui H.-C.T."/>
            <person name="Winkler M.E."/>
        </authorList>
    </citation>
    <scope>NUCLEOTIDE SEQUENCE</scope>
</reference>
<evidence type="ECO:0000256" key="6">
    <source>
        <dbReference type="ARBA" id="ARBA00022842"/>
    </source>
</evidence>
<organism evidence="11">
    <name type="scientific">marine metagenome</name>
    <dbReference type="NCBI Taxonomy" id="408172"/>
    <lineage>
        <taxon>unclassified sequences</taxon>
        <taxon>metagenomes</taxon>
        <taxon>ecological metagenomes</taxon>
    </lineage>
</organism>
<evidence type="ECO:0000256" key="1">
    <source>
        <dbReference type="ARBA" id="ARBA00001946"/>
    </source>
</evidence>
<dbReference type="GO" id="GO:0046872">
    <property type="term" value="F:metal ion binding"/>
    <property type="evidence" value="ECO:0007669"/>
    <property type="project" value="UniProtKB-KW"/>
</dbReference>
<proteinExistence type="inferred from homology"/>
<evidence type="ECO:0000256" key="7">
    <source>
        <dbReference type="ARBA" id="ARBA00023134"/>
    </source>
</evidence>
<evidence type="ECO:0000256" key="9">
    <source>
        <dbReference type="ARBA" id="ARBA00023306"/>
    </source>
</evidence>
<dbReference type="CDD" id="cd01876">
    <property type="entry name" value="YihA_EngB"/>
    <property type="match status" value="1"/>
</dbReference>
<accession>A0A381Q335</accession>
<evidence type="ECO:0000259" key="10">
    <source>
        <dbReference type="PROSITE" id="PS51706"/>
    </source>
</evidence>
<dbReference type="AlphaFoldDB" id="A0A381Q335"/>
<evidence type="ECO:0000256" key="2">
    <source>
        <dbReference type="ARBA" id="ARBA00009638"/>
    </source>
</evidence>
<keyword evidence="5" id="KW-0547">Nucleotide-binding</keyword>
<dbReference type="NCBIfam" id="TIGR03598">
    <property type="entry name" value="GTPase_YsxC"/>
    <property type="match status" value="1"/>
</dbReference>
<dbReference type="GO" id="GO:0005525">
    <property type="term" value="F:GTP binding"/>
    <property type="evidence" value="ECO:0007669"/>
    <property type="project" value="UniProtKB-KW"/>
</dbReference>
<dbReference type="InterPro" id="IPR027417">
    <property type="entry name" value="P-loop_NTPase"/>
</dbReference>
<dbReference type="InterPro" id="IPR030393">
    <property type="entry name" value="G_ENGB_dom"/>
</dbReference>
<comment type="cofactor">
    <cofactor evidence="1">
        <name>Mg(2+)</name>
        <dbReference type="ChEBI" id="CHEBI:18420"/>
    </cofactor>
</comment>
<dbReference type="GO" id="GO:0000917">
    <property type="term" value="P:division septum assembly"/>
    <property type="evidence" value="ECO:0007669"/>
    <property type="project" value="UniProtKB-KW"/>
</dbReference>
<keyword evidence="9" id="KW-0131">Cell cycle</keyword>
<dbReference type="EMBL" id="UINC01001189">
    <property type="protein sequence ID" value="SUZ73761.1"/>
    <property type="molecule type" value="Genomic_DNA"/>
</dbReference>
<keyword evidence="3" id="KW-0132">Cell division</keyword>
<dbReference type="InterPro" id="IPR006073">
    <property type="entry name" value="GTP-bd"/>
</dbReference>